<accession>A0A0P8ADA3</accession>
<proteinExistence type="predicted"/>
<comment type="caution">
    <text evidence="1">The sequence shown here is derived from an EMBL/GenBank/DDBJ whole genome shotgun (WGS) entry which is preliminary data.</text>
</comment>
<dbReference type="AlphaFoldDB" id="A0A0P8ADA3"/>
<dbReference type="Gene3D" id="2.120.10.30">
    <property type="entry name" value="TolB, C-terminal domain"/>
    <property type="match status" value="1"/>
</dbReference>
<dbReference type="Proteomes" id="UP000050360">
    <property type="component" value="Unassembled WGS sequence"/>
</dbReference>
<protein>
    <submittedName>
        <fullName evidence="1">NHL repeat protein</fullName>
    </submittedName>
</protein>
<name>A0A0P8ADA3_9EURY</name>
<dbReference type="InterPro" id="IPR011042">
    <property type="entry name" value="6-blade_b-propeller_TolB-like"/>
</dbReference>
<sequence length="282" mass="31490">MSMDEIKFKCINTQKLWESNIEDIKNLTIEGGELRLSSTYIYESGNEIINNDSLNMSDIAVDGCNIIFIIDKNSKSILSYEIGSGIINDMGVLPVILESPSGIAIDKDSIYVADKGRLIALARSNLQIRWIISGSHDGSPINELIDITVAGDVIYALEKCREIDVERGIGKRILMINRAGNINFPPISPGNDPTDITVDKDGDIYVLGRNTLTNKNNLEIFRKKFLFERHNVPGIDNDKLLAFLRDHLNIDWLMGAEISGIDEKTILVSINGKYVKISFEEK</sequence>
<evidence type="ECO:0000313" key="2">
    <source>
        <dbReference type="Proteomes" id="UP000050360"/>
    </source>
</evidence>
<dbReference type="EMBL" id="LKCM01000263">
    <property type="protein sequence ID" value="KPQ42128.1"/>
    <property type="molecule type" value="Genomic_DNA"/>
</dbReference>
<organism evidence="1 2">
    <name type="scientific">Candidatus Methanoperedens nitratireducens</name>
    <dbReference type="NCBI Taxonomy" id="1392998"/>
    <lineage>
        <taxon>Archaea</taxon>
        <taxon>Methanobacteriati</taxon>
        <taxon>Methanobacteriota</taxon>
        <taxon>Stenosarchaea group</taxon>
        <taxon>Methanomicrobia</taxon>
        <taxon>Methanosarcinales</taxon>
        <taxon>ANME-2 cluster</taxon>
        <taxon>Candidatus Methanoperedentaceae</taxon>
        <taxon>Candidatus Methanoperedens</taxon>
    </lineage>
</organism>
<gene>
    <name evidence="1" type="ORF">MPEBLZ_03300</name>
</gene>
<evidence type="ECO:0000313" key="1">
    <source>
        <dbReference type="EMBL" id="KPQ42128.1"/>
    </source>
</evidence>
<reference evidence="1 2" key="1">
    <citation type="submission" date="2015-09" db="EMBL/GenBank/DDBJ databases">
        <title>A metagenomics-based metabolic model of nitrate-dependent anaerobic oxidation of methane by Methanoperedens-like archaea.</title>
        <authorList>
            <person name="Arshad A."/>
            <person name="Speth D.R."/>
            <person name="De Graaf R.M."/>
            <person name="Op Den Camp H.J."/>
            <person name="Jetten M.S."/>
            <person name="Welte C.U."/>
        </authorList>
    </citation>
    <scope>NUCLEOTIDE SEQUENCE [LARGE SCALE GENOMIC DNA]</scope>
</reference>
<dbReference type="SUPFAM" id="SSF63825">
    <property type="entry name" value="YWTD domain"/>
    <property type="match status" value="1"/>
</dbReference>